<name>A0A194PXH4_PAPXU</name>
<dbReference type="Gene3D" id="2.10.25.10">
    <property type="entry name" value="Laminin"/>
    <property type="match status" value="3"/>
</dbReference>
<dbReference type="PANTHER" id="PTHR23259">
    <property type="entry name" value="RIDDLE"/>
    <property type="match status" value="1"/>
</dbReference>
<keyword evidence="4" id="KW-1185">Reference proteome</keyword>
<evidence type="ECO:0000256" key="2">
    <source>
        <dbReference type="SAM" id="SignalP"/>
    </source>
</evidence>
<dbReference type="EMBL" id="KQ459586">
    <property type="protein sequence ID" value="KPI98046.1"/>
    <property type="molecule type" value="Genomic_DNA"/>
</dbReference>
<dbReference type="SUPFAM" id="SSF57567">
    <property type="entry name" value="Serine protease inhibitors"/>
    <property type="match status" value="1"/>
</dbReference>
<protein>
    <submittedName>
        <fullName evidence="3">Uncharacterized protein</fullName>
    </submittedName>
</protein>
<dbReference type="InterPro" id="IPR051368">
    <property type="entry name" value="SerProtInhib-TIL_Domain"/>
</dbReference>
<feature type="chain" id="PRO_5008263812" evidence="2">
    <location>
        <begin position="19"/>
        <end position="465"/>
    </location>
</feature>
<dbReference type="CDD" id="cd19941">
    <property type="entry name" value="TIL"/>
    <property type="match status" value="1"/>
</dbReference>
<sequence length="465" mass="52038">MLKILLVVGVVFIYTAYAAVVTCGPNEELNRCPSNCSDACPTRSGEFNNCRRPNRQHCPPPKCVCQFNYRRAENGTCIPARECPAFDCSNENEEYDPCPGYCPTDDCSQATPNGECPLFGLFLIVVECLPTCRCQPTYWRKDGVSKLRCRKNEVLVMNPTPCADRVCPRNAKALREACITPSHIKLPPKCVCRFNYSRDRRGRCIPTHSCPPIACGHNEIFDACPPQCPSDDCSQATPSGRCPIVGRIGIVTQCRPQCRCAYHHWRKNNVCVPYEQCNITPIKRVPTLQLEHMLAGKSSKVWSPMVQFSEAQLTMAGLLQAIQHRTPRPQHLQHLDTSDMCILISLGSFPMKTSQPFGGTKPLQSGGGPNFLWPFLCSIGYPVTRISSSSLEVSADVPCPCSTIFEKSTGFVQAANQRIPNRRKSGVTKCRLLLYFCRQTFVWAVTSHFDLVDFETFSTFFKKYS</sequence>
<reference evidence="3 4" key="1">
    <citation type="journal article" date="2015" name="Nat. Commun.">
        <title>Outbred genome sequencing and CRISPR/Cas9 gene editing in butterflies.</title>
        <authorList>
            <person name="Li X."/>
            <person name="Fan D."/>
            <person name="Zhang W."/>
            <person name="Liu G."/>
            <person name="Zhang L."/>
            <person name="Zhao L."/>
            <person name="Fang X."/>
            <person name="Chen L."/>
            <person name="Dong Y."/>
            <person name="Chen Y."/>
            <person name="Ding Y."/>
            <person name="Zhao R."/>
            <person name="Feng M."/>
            <person name="Zhu Y."/>
            <person name="Feng Y."/>
            <person name="Jiang X."/>
            <person name="Zhu D."/>
            <person name="Xiang H."/>
            <person name="Feng X."/>
            <person name="Li S."/>
            <person name="Wang J."/>
            <person name="Zhang G."/>
            <person name="Kronforst M.R."/>
            <person name="Wang W."/>
        </authorList>
    </citation>
    <scope>NUCLEOTIDE SEQUENCE [LARGE SCALE GENOMIC DNA]</scope>
    <source>
        <strain evidence="3">Ya'a_city_454_Px</strain>
        <tissue evidence="3">Whole body</tissue>
    </source>
</reference>
<evidence type="ECO:0000313" key="4">
    <source>
        <dbReference type="Proteomes" id="UP000053268"/>
    </source>
</evidence>
<keyword evidence="2" id="KW-0732">Signal</keyword>
<feature type="signal peptide" evidence="2">
    <location>
        <begin position="1"/>
        <end position="18"/>
    </location>
</feature>
<dbReference type="InterPro" id="IPR036084">
    <property type="entry name" value="Ser_inhib-like_sf"/>
</dbReference>
<evidence type="ECO:0000256" key="1">
    <source>
        <dbReference type="ARBA" id="ARBA00023157"/>
    </source>
</evidence>
<accession>A0A194PXH4</accession>
<dbReference type="Proteomes" id="UP000053268">
    <property type="component" value="Unassembled WGS sequence"/>
</dbReference>
<dbReference type="PANTHER" id="PTHR23259:SF70">
    <property type="entry name" value="ACCESSORY GLAND PROTEIN ACP62F-RELATED"/>
    <property type="match status" value="1"/>
</dbReference>
<dbReference type="AlphaFoldDB" id="A0A194PXH4"/>
<keyword evidence="1" id="KW-1015">Disulfide bond</keyword>
<gene>
    <name evidence="3" type="ORF">RR46_11167</name>
</gene>
<evidence type="ECO:0000313" key="3">
    <source>
        <dbReference type="EMBL" id="KPI98046.1"/>
    </source>
</evidence>
<dbReference type="STRING" id="66420.A0A194PXH4"/>
<organism evidence="3 4">
    <name type="scientific">Papilio xuthus</name>
    <name type="common">Asian swallowtail butterfly</name>
    <dbReference type="NCBI Taxonomy" id="66420"/>
    <lineage>
        <taxon>Eukaryota</taxon>
        <taxon>Metazoa</taxon>
        <taxon>Ecdysozoa</taxon>
        <taxon>Arthropoda</taxon>
        <taxon>Hexapoda</taxon>
        <taxon>Insecta</taxon>
        <taxon>Pterygota</taxon>
        <taxon>Neoptera</taxon>
        <taxon>Endopterygota</taxon>
        <taxon>Lepidoptera</taxon>
        <taxon>Glossata</taxon>
        <taxon>Ditrysia</taxon>
        <taxon>Papilionoidea</taxon>
        <taxon>Papilionidae</taxon>
        <taxon>Papilioninae</taxon>
        <taxon>Papilio</taxon>
    </lineage>
</organism>
<proteinExistence type="predicted"/>